<dbReference type="AlphaFoldDB" id="A0A917X382"/>
<reference evidence="1" key="1">
    <citation type="journal article" date="2014" name="Int. J. Syst. Evol. Microbiol.">
        <title>Complete genome sequence of Corynebacterium casei LMG S-19264T (=DSM 44701T), isolated from a smear-ripened cheese.</title>
        <authorList>
            <consortium name="US DOE Joint Genome Institute (JGI-PGF)"/>
            <person name="Walter F."/>
            <person name="Albersmeier A."/>
            <person name="Kalinowski J."/>
            <person name="Ruckert C."/>
        </authorList>
    </citation>
    <scope>NUCLEOTIDE SEQUENCE</scope>
    <source>
        <strain evidence="1">CGMCC 4.7312</strain>
    </source>
</reference>
<name>A0A917X382_9ACTN</name>
<proteinExistence type="predicted"/>
<dbReference type="Proteomes" id="UP000608890">
    <property type="component" value="Unassembled WGS sequence"/>
</dbReference>
<comment type="caution">
    <text evidence="1">The sequence shown here is derived from an EMBL/GenBank/DDBJ whole genome shotgun (WGS) entry which is preliminary data.</text>
</comment>
<keyword evidence="2" id="KW-1185">Reference proteome</keyword>
<organism evidence="1 2">
    <name type="scientific">Micromonospora sonchi</name>
    <dbReference type="NCBI Taxonomy" id="1763543"/>
    <lineage>
        <taxon>Bacteria</taxon>
        <taxon>Bacillati</taxon>
        <taxon>Actinomycetota</taxon>
        <taxon>Actinomycetes</taxon>
        <taxon>Micromonosporales</taxon>
        <taxon>Micromonosporaceae</taxon>
        <taxon>Micromonospora</taxon>
    </lineage>
</organism>
<reference evidence="1" key="2">
    <citation type="submission" date="2020-09" db="EMBL/GenBank/DDBJ databases">
        <authorList>
            <person name="Sun Q."/>
            <person name="Zhou Y."/>
        </authorList>
    </citation>
    <scope>NUCLEOTIDE SEQUENCE</scope>
    <source>
        <strain evidence="1">CGMCC 4.7312</strain>
    </source>
</reference>
<dbReference type="RefSeq" id="WP_189048846.1">
    <property type="nucleotide sequence ID" value="NZ_BMNB01000033.1"/>
</dbReference>
<protein>
    <submittedName>
        <fullName evidence="1">Uncharacterized protein</fullName>
    </submittedName>
</protein>
<accession>A0A917X382</accession>
<sequence length="399" mass="42597">MFERACIAPQGQSREYARTTRRSLRISVALLLATSLLISCSSSDTPVPPVPSTTSAALAPEFVVAIGADGLALAGTDWLARVDGIEPAESDPRGQLVAGIDAARAAVVYADHIAVVQQHRPAIIADCVDCVGVAVTDRFIVTSRRNFTPGNGFDLVLFEHDLSTSRAVPAQRLEERATTDYPAENDESPITLAADEERITVGYVARDGGYRRGPSIIAQYAFDGRLLASTKIMGLLGRSAVSPDGRRLAVGAGGSSGYCHTHYAPVMIDLGSLRVQPVEPAVPQVDSDTADPWFFLTDLQWAADKLIATGELHNPPENDICDPEPQIWQRTVDPTTGAPVDSGDHRAIFARWIGPGCDDVLTVGGNYPDRVLSRGSGERLGRYHRIGLGRPAPAGCPQP</sequence>
<evidence type="ECO:0000313" key="2">
    <source>
        <dbReference type="Proteomes" id="UP000608890"/>
    </source>
</evidence>
<dbReference type="EMBL" id="BMNB01000033">
    <property type="protein sequence ID" value="GGM60289.1"/>
    <property type="molecule type" value="Genomic_DNA"/>
</dbReference>
<evidence type="ECO:0000313" key="1">
    <source>
        <dbReference type="EMBL" id="GGM60289.1"/>
    </source>
</evidence>
<gene>
    <name evidence="1" type="ORF">GCM10011608_51670</name>
</gene>